<evidence type="ECO:0000313" key="10">
    <source>
        <dbReference type="EMBL" id="PTL86725.1"/>
    </source>
</evidence>
<dbReference type="InterPro" id="IPR005824">
    <property type="entry name" value="KOW"/>
</dbReference>
<dbReference type="Pfam" id="PF02357">
    <property type="entry name" value="NusG"/>
    <property type="match status" value="1"/>
</dbReference>
<dbReference type="HAMAP" id="MF_00948">
    <property type="entry name" value="NusG"/>
    <property type="match status" value="1"/>
</dbReference>
<dbReference type="InterPro" id="IPR043425">
    <property type="entry name" value="NusG-like"/>
</dbReference>
<dbReference type="PANTHER" id="PTHR30265">
    <property type="entry name" value="RHO-INTERACTING TRANSCRIPTION TERMINATION FACTOR NUSG"/>
    <property type="match status" value="1"/>
</dbReference>
<dbReference type="InterPro" id="IPR036735">
    <property type="entry name" value="NGN_dom_sf"/>
</dbReference>
<dbReference type="Gene3D" id="2.30.30.30">
    <property type="match status" value="1"/>
</dbReference>
<keyword evidence="2 5" id="KW-0889">Transcription antitermination</keyword>
<evidence type="ECO:0000256" key="1">
    <source>
        <dbReference type="ARBA" id="ARBA00022472"/>
    </source>
</evidence>
<dbReference type="AlphaFoldDB" id="A0A2T4VY72"/>
<keyword evidence="3 5" id="KW-0805">Transcription regulation</keyword>
<dbReference type="GO" id="GO:0005829">
    <property type="term" value="C:cytosol"/>
    <property type="evidence" value="ECO:0007669"/>
    <property type="project" value="TreeGrafter"/>
</dbReference>
<dbReference type="SUPFAM" id="SSF50104">
    <property type="entry name" value="Translation proteins SH3-like domain"/>
    <property type="match status" value="1"/>
</dbReference>
<evidence type="ECO:0000256" key="5">
    <source>
        <dbReference type="HAMAP-Rule" id="MF_00948"/>
    </source>
</evidence>
<dbReference type="InterPro" id="IPR014722">
    <property type="entry name" value="Rib_uL2_dom2"/>
</dbReference>
<dbReference type="GO" id="GO:0006353">
    <property type="term" value="P:DNA-templated transcription termination"/>
    <property type="evidence" value="ECO:0007669"/>
    <property type="project" value="UniProtKB-UniRule"/>
</dbReference>
<protein>
    <recommendedName>
        <fullName evidence="5 6">Transcription termination/antitermination protein NusG</fullName>
    </recommendedName>
</protein>
<dbReference type="SMART" id="SM00739">
    <property type="entry name" value="KOW"/>
    <property type="match status" value="1"/>
</dbReference>
<evidence type="ECO:0000256" key="7">
    <source>
        <dbReference type="RuleBase" id="RU000538"/>
    </source>
</evidence>
<dbReference type="PRINTS" id="PR00338">
    <property type="entry name" value="NUSGTNSCPFCT"/>
</dbReference>
<name>A0A2T4VY72_9HYPH</name>
<dbReference type="CDD" id="cd06091">
    <property type="entry name" value="KOW_NusG"/>
    <property type="match status" value="1"/>
</dbReference>
<dbReference type="Gene3D" id="3.30.70.940">
    <property type="entry name" value="NusG, N-terminal domain"/>
    <property type="match status" value="1"/>
</dbReference>
<dbReference type="InterPro" id="IPR047050">
    <property type="entry name" value="NGN"/>
</dbReference>
<gene>
    <name evidence="5" type="primary">nusG</name>
    <name evidence="10" type="ORF">C4617_02640</name>
</gene>
<evidence type="ECO:0000313" key="11">
    <source>
        <dbReference type="Proteomes" id="UP000240811"/>
    </source>
</evidence>
<dbReference type="SUPFAM" id="SSF82679">
    <property type="entry name" value="N-utilization substance G protein NusG, N-terminal domain"/>
    <property type="match status" value="1"/>
</dbReference>
<dbReference type="InterPro" id="IPR008991">
    <property type="entry name" value="Translation_prot_SH3-like_sf"/>
</dbReference>
<dbReference type="Proteomes" id="UP000240811">
    <property type="component" value="Unassembled WGS sequence"/>
</dbReference>
<evidence type="ECO:0000256" key="2">
    <source>
        <dbReference type="ARBA" id="ARBA00022814"/>
    </source>
</evidence>
<dbReference type="PROSITE" id="PS01014">
    <property type="entry name" value="NUSG"/>
    <property type="match status" value="1"/>
</dbReference>
<evidence type="ECO:0000259" key="9">
    <source>
        <dbReference type="SMART" id="SM00739"/>
    </source>
</evidence>
<dbReference type="FunFam" id="2.30.30.30:FF:000002">
    <property type="entry name" value="Transcription termination/antitermination factor NusG"/>
    <property type="match status" value="1"/>
</dbReference>
<evidence type="ECO:0000256" key="6">
    <source>
        <dbReference type="NCBIfam" id="TIGR00922"/>
    </source>
</evidence>
<reference evidence="11" key="1">
    <citation type="submission" date="2018-02" db="EMBL/GenBank/DDBJ databases">
        <title>Genome sequence of Candidatus Liberibacter europaeus.</title>
        <authorList>
            <person name="Frampton R.A."/>
            <person name="Thompson S.M."/>
            <person name="David C."/>
            <person name="Addison S.M."/>
            <person name="Smith G.R."/>
        </authorList>
    </citation>
    <scope>NUCLEOTIDE SEQUENCE [LARGE SCALE GENOMIC DNA]</scope>
</reference>
<accession>A0A2T4VY72</accession>
<comment type="similarity">
    <text evidence="5 7">Belongs to the NusG family.</text>
</comment>
<comment type="caution">
    <text evidence="10">The sequence shown here is derived from an EMBL/GenBank/DDBJ whole genome shotgun (WGS) entry which is preliminary data.</text>
</comment>
<feature type="domain" description="NusG-like N-terminal" evidence="8">
    <location>
        <begin position="2"/>
        <end position="110"/>
    </location>
</feature>
<sequence>MISRWYIVQVYSNCEKKVVQSICERLARSGLRNLLEEITIPSEKVVSVRRGRKVDSDHRFFPGYILIKAVITDDFYNAIKSVPKVIGFLGSDGTPSPVPDAEIERIMGQVEDAVNRSVSSIVFDVGEQVCVSDGPFASFNGVVKYVDEEKSRLKVEVLIFGRATPVELAYNQVEKIT</sequence>
<dbReference type="GO" id="GO:0031564">
    <property type="term" value="P:transcription antitermination"/>
    <property type="evidence" value="ECO:0007669"/>
    <property type="project" value="UniProtKB-UniRule"/>
</dbReference>
<dbReference type="InterPro" id="IPR006645">
    <property type="entry name" value="NGN-like_dom"/>
</dbReference>
<feature type="domain" description="KOW" evidence="9">
    <location>
        <begin position="122"/>
        <end position="149"/>
    </location>
</feature>
<dbReference type="CDD" id="cd09891">
    <property type="entry name" value="NGN_Bact_1"/>
    <property type="match status" value="1"/>
</dbReference>
<dbReference type="SMART" id="SM00738">
    <property type="entry name" value="NGN"/>
    <property type="match status" value="1"/>
</dbReference>
<proteinExistence type="inferred from homology"/>
<organism evidence="10 11">
    <name type="scientific">Candidatus Liberibacter europaeus</name>
    <dbReference type="NCBI Taxonomy" id="744859"/>
    <lineage>
        <taxon>Bacteria</taxon>
        <taxon>Pseudomonadati</taxon>
        <taxon>Pseudomonadota</taxon>
        <taxon>Alphaproteobacteria</taxon>
        <taxon>Hyphomicrobiales</taxon>
        <taxon>Rhizobiaceae</taxon>
        <taxon>Liberibacter</taxon>
    </lineage>
</organism>
<keyword evidence="4 5" id="KW-0804">Transcription</keyword>
<dbReference type="GO" id="GO:0006354">
    <property type="term" value="P:DNA-templated transcription elongation"/>
    <property type="evidence" value="ECO:0007669"/>
    <property type="project" value="UniProtKB-UniRule"/>
</dbReference>
<evidence type="ECO:0000259" key="8">
    <source>
        <dbReference type="SMART" id="SM00738"/>
    </source>
</evidence>
<comment type="function">
    <text evidence="5 7">Participates in transcription elongation, termination and antitermination.</text>
</comment>
<dbReference type="NCBIfam" id="TIGR00922">
    <property type="entry name" value="nusG"/>
    <property type="match status" value="1"/>
</dbReference>
<dbReference type="PANTHER" id="PTHR30265:SF2">
    <property type="entry name" value="TRANSCRIPTION TERMINATION_ANTITERMINATION PROTEIN NUSG"/>
    <property type="match status" value="1"/>
</dbReference>
<dbReference type="EMBL" id="PSQJ01000002">
    <property type="protein sequence ID" value="PTL86725.1"/>
    <property type="molecule type" value="Genomic_DNA"/>
</dbReference>
<evidence type="ECO:0000256" key="3">
    <source>
        <dbReference type="ARBA" id="ARBA00023015"/>
    </source>
</evidence>
<dbReference type="InterPro" id="IPR015869">
    <property type="entry name" value="Transcrpt_antiterm_NusG_bac_CS"/>
</dbReference>
<dbReference type="InterPro" id="IPR001062">
    <property type="entry name" value="Transcrpt_antiterm_NusG"/>
</dbReference>
<dbReference type="GO" id="GO:0032784">
    <property type="term" value="P:regulation of DNA-templated transcription elongation"/>
    <property type="evidence" value="ECO:0007669"/>
    <property type="project" value="InterPro"/>
</dbReference>
<keyword evidence="1 5" id="KW-0806">Transcription termination</keyword>
<evidence type="ECO:0000256" key="4">
    <source>
        <dbReference type="ARBA" id="ARBA00023163"/>
    </source>
</evidence>